<dbReference type="InterPro" id="IPR009069">
    <property type="entry name" value="Cys_alpha_HP_mot_SF"/>
</dbReference>
<keyword evidence="4" id="KW-1185">Reference proteome</keyword>
<dbReference type="EMBL" id="JAZGSY010000016">
    <property type="protein sequence ID" value="KAL1843438.1"/>
    <property type="molecule type" value="Genomic_DNA"/>
</dbReference>
<evidence type="ECO:0000313" key="3">
    <source>
        <dbReference type="EMBL" id="KAL1843438.1"/>
    </source>
</evidence>
<dbReference type="Pfam" id="PF09797">
    <property type="entry name" value="NatB_MDM20"/>
    <property type="match status" value="1"/>
</dbReference>
<sequence>MASQDNTAGNPWNPETKEKFESKDRSAFLDPCQEAAARSIRCLHRNGGDRSMCSDFFHRPALKNSVDVQLQSAFADGNWNAVMRLAAKRAVTLKDPYYEALKMCAESQLDGTAEKCGLLLALDELIKNKKTPDIDTIELYEWACRDFFGHELDYADTLGPLRARWAKANPSTPQALKSLQVCLERWDLVSAQQIATSLDKTYANSADRRYMFWNITLTYLLSISPQCTDASRKVYSLLALRHLARAADLTENSEKLENTDRGLLTEEEIGLYYRVLRSHGTKEEYISRLTSPKLGAIAQLRKGHKLVFWEGLDALETWGEWDRIYALCRDALALGLDSPRSMLLVCDLQTWKRFITAASKAADSESALGEVQSLLKRYVEGKDNAHPMHKKNISLALLELTFRLPASGASNPDDASGLSPRVVQIGLFLDQYLERRSAFDDVKSYVAELTLDEIKSLLDHVLPKLLDEDAPKSRKAVLRALELRLRYLLSTCPQTLSPRQTDDADSKEAPYQCKLCDSPASLPCMKCLRKLVLDASSAHKEIDNDKELADAIHSLDKDPRIDLALVIDVSLLKLSGLQPCPGDANIALWQDVDPSSFLQAVLLLDAQLRTTPGDTELRLLLIQLYLRLGCVSYAHKLWTPLDVKRTIQDALSPLFFDRISALSPGLFQGSRPPTEGLRTYFTYTLADPCPVRIWDAFSAGSYPSILDMVEYDDKLRRSCTVMMTLVEERRATRCFGGKIDIEIDQHPLTENITEDTTLLDKTDYGSLPNLESSHGAPIQEYLRLGPGLSNERSHLSFLAEQYLDLLLYRPPKDYRPSRSADVAIRDREYTLETLSRLSESLTDFLHRPITASRLTAPETTYFTVLSALAAALLVALSTPRSDPVPKTLSLLTKSVKSSLASLRADVFSSTKKETTHLPPAMVALPSMAHLAVLRDTALAIKHSAAFVTASHERELARDRSGRSGVHRDALTEMRALGEAAGKVLGEARGHVQKLKEQFAEAGWLDRVLGVVFPEGEENELGAKVEEVVGGRAVAEEWAGRVVESWRDGVKGWGMVRWE</sequence>
<organism evidence="3 4">
    <name type="scientific">Humicola insolens</name>
    <name type="common">Soft-rot fungus</name>
    <dbReference type="NCBI Taxonomy" id="85995"/>
    <lineage>
        <taxon>Eukaryota</taxon>
        <taxon>Fungi</taxon>
        <taxon>Dikarya</taxon>
        <taxon>Ascomycota</taxon>
        <taxon>Pezizomycotina</taxon>
        <taxon>Sordariomycetes</taxon>
        <taxon>Sordariomycetidae</taxon>
        <taxon>Sordariales</taxon>
        <taxon>Chaetomiaceae</taxon>
        <taxon>Mycothermus</taxon>
    </lineage>
</organism>
<evidence type="ECO:0000256" key="1">
    <source>
        <dbReference type="ARBA" id="ARBA00006298"/>
    </source>
</evidence>
<evidence type="ECO:0000313" key="4">
    <source>
        <dbReference type="Proteomes" id="UP001583172"/>
    </source>
</evidence>
<dbReference type="SUPFAM" id="SSF47072">
    <property type="entry name" value="Cysteine alpha-hairpin motif"/>
    <property type="match status" value="1"/>
</dbReference>
<accession>A0ABR3VQJ8</accession>
<comment type="similarity">
    <text evidence="1">Belongs to the MDM20/NAA25 family.</text>
</comment>
<reference evidence="3 4" key="1">
    <citation type="journal article" date="2024" name="Commun. Biol.">
        <title>Comparative genomic analysis of thermophilic fungi reveals convergent evolutionary adaptations and gene losses.</title>
        <authorList>
            <person name="Steindorff A.S."/>
            <person name="Aguilar-Pontes M.V."/>
            <person name="Robinson A.J."/>
            <person name="Andreopoulos B."/>
            <person name="LaButti K."/>
            <person name="Kuo A."/>
            <person name="Mondo S."/>
            <person name="Riley R."/>
            <person name="Otillar R."/>
            <person name="Haridas S."/>
            <person name="Lipzen A."/>
            <person name="Grimwood J."/>
            <person name="Schmutz J."/>
            <person name="Clum A."/>
            <person name="Reid I.D."/>
            <person name="Moisan M.C."/>
            <person name="Butler G."/>
            <person name="Nguyen T.T.M."/>
            <person name="Dewar K."/>
            <person name="Conant G."/>
            <person name="Drula E."/>
            <person name="Henrissat B."/>
            <person name="Hansel C."/>
            <person name="Singer S."/>
            <person name="Hutchinson M.I."/>
            <person name="de Vries R.P."/>
            <person name="Natvig D.O."/>
            <person name="Powell A.J."/>
            <person name="Tsang A."/>
            <person name="Grigoriev I.V."/>
        </authorList>
    </citation>
    <scope>NUCLEOTIDE SEQUENCE [LARGE SCALE GENOMIC DNA]</scope>
    <source>
        <strain evidence="3 4">CBS 620.91</strain>
    </source>
</reference>
<protein>
    <recommendedName>
        <fullName evidence="5">N-acetyltransferase B complex non catalytic subunit</fullName>
    </recommendedName>
</protein>
<gene>
    <name evidence="3" type="ORF">VTJ49DRAFT_1548</name>
</gene>
<feature type="region of interest" description="Disordered" evidence="2">
    <location>
        <begin position="1"/>
        <end position="24"/>
    </location>
</feature>
<dbReference type="InterPro" id="IPR019183">
    <property type="entry name" value="NAA25_NatB_aux_su"/>
</dbReference>
<dbReference type="Proteomes" id="UP001583172">
    <property type="component" value="Unassembled WGS sequence"/>
</dbReference>
<name>A0ABR3VQJ8_HUMIN</name>
<dbReference type="PANTHER" id="PTHR22767:SF3">
    <property type="entry name" value="N-ALPHA-ACETYLTRANSFERASE 25, NATB AUXILIARY SUBUNIT"/>
    <property type="match status" value="1"/>
</dbReference>
<feature type="compositionally biased region" description="Basic and acidic residues" evidence="2">
    <location>
        <begin position="15"/>
        <end position="24"/>
    </location>
</feature>
<feature type="compositionally biased region" description="Polar residues" evidence="2">
    <location>
        <begin position="1"/>
        <end position="10"/>
    </location>
</feature>
<proteinExistence type="inferred from homology"/>
<evidence type="ECO:0000256" key="2">
    <source>
        <dbReference type="SAM" id="MobiDB-lite"/>
    </source>
</evidence>
<dbReference type="PANTHER" id="PTHR22767">
    <property type="entry name" value="N-TERMINAL ACETYLTRANSFERASE-RELATED"/>
    <property type="match status" value="1"/>
</dbReference>
<comment type="caution">
    <text evidence="3">The sequence shown here is derived from an EMBL/GenBank/DDBJ whole genome shotgun (WGS) entry which is preliminary data.</text>
</comment>
<evidence type="ECO:0008006" key="5">
    <source>
        <dbReference type="Google" id="ProtNLM"/>
    </source>
</evidence>